<feature type="region of interest" description="Disordered" evidence="1">
    <location>
        <begin position="1"/>
        <end position="47"/>
    </location>
</feature>
<evidence type="ECO:0000313" key="3">
    <source>
        <dbReference type="Proteomes" id="UP001381693"/>
    </source>
</evidence>
<feature type="compositionally biased region" description="Polar residues" evidence="1">
    <location>
        <begin position="13"/>
        <end position="30"/>
    </location>
</feature>
<reference evidence="2 3" key="1">
    <citation type="submission" date="2023-11" db="EMBL/GenBank/DDBJ databases">
        <title>Halocaridina rubra genome assembly.</title>
        <authorList>
            <person name="Smith C."/>
        </authorList>
    </citation>
    <scope>NUCLEOTIDE SEQUENCE [LARGE SCALE GENOMIC DNA]</scope>
    <source>
        <strain evidence="2">EP-1</strain>
        <tissue evidence="2">Whole</tissue>
    </source>
</reference>
<feature type="region of interest" description="Disordered" evidence="1">
    <location>
        <begin position="79"/>
        <end position="102"/>
    </location>
</feature>
<dbReference type="AlphaFoldDB" id="A0AAN9A7H5"/>
<feature type="non-terminal residue" evidence="2">
    <location>
        <position position="1"/>
    </location>
</feature>
<comment type="caution">
    <text evidence="2">The sequence shown here is derived from an EMBL/GenBank/DDBJ whole genome shotgun (WGS) entry which is preliminary data.</text>
</comment>
<dbReference type="Proteomes" id="UP001381693">
    <property type="component" value="Unassembled WGS sequence"/>
</dbReference>
<evidence type="ECO:0000256" key="1">
    <source>
        <dbReference type="SAM" id="MobiDB-lite"/>
    </source>
</evidence>
<gene>
    <name evidence="2" type="ORF">SK128_028159</name>
</gene>
<feature type="compositionally biased region" description="Polar residues" evidence="1">
    <location>
        <begin position="79"/>
        <end position="92"/>
    </location>
</feature>
<accession>A0AAN9A7H5</accession>
<feature type="compositionally biased region" description="Basic and acidic residues" evidence="1">
    <location>
        <begin position="1"/>
        <end position="11"/>
    </location>
</feature>
<evidence type="ECO:0000313" key="2">
    <source>
        <dbReference type="EMBL" id="KAK7083661.1"/>
    </source>
</evidence>
<proteinExistence type="predicted"/>
<sequence>KKYSRVTERLQKTRSQTCEESSPTTLQGKSSAIALEPAKEPITTNFQEKSPRSLSSLIKSLWIWMVQLAALDISPEASSEAMQSTNSPDESQQPPPSKKTGWRWRFWTNQRPWQKWILMLLTLVLEISILKYITDVICLYIQAEACAKRLISKVEAYKNYKKYHYIRSTLESLTQGSLHFGLRPFRFPRCLERYWPIAGFRYLFQDILQPYFQAEFSRQ</sequence>
<name>A0AAN9A7H5_HALRR</name>
<keyword evidence="3" id="KW-1185">Reference proteome</keyword>
<protein>
    <submittedName>
        <fullName evidence="2">Uncharacterized protein</fullName>
    </submittedName>
</protein>
<dbReference type="EMBL" id="JAXCGZ010002693">
    <property type="protein sequence ID" value="KAK7083661.1"/>
    <property type="molecule type" value="Genomic_DNA"/>
</dbReference>
<organism evidence="2 3">
    <name type="scientific">Halocaridina rubra</name>
    <name type="common">Hawaiian red shrimp</name>
    <dbReference type="NCBI Taxonomy" id="373956"/>
    <lineage>
        <taxon>Eukaryota</taxon>
        <taxon>Metazoa</taxon>
        <taxon>Ecdysozoa</taxon>
        <taxon>Arthropoda</taxon>
        <taxon>Crustacea</taxon>
        <taxon>Multicrustacea</taxon>
        <taxon>Malacostraca</taxon>
        <taxon>Eumalacostraca</taxon>
        <taxon>Eucarida</taxon>
        <taxon>Decapoda</taxon>
        <taxon>Pleocyemata</taxon>
        <taxon>Caridea</taxon>
        <taxon>Atyoidea</taxon>
        <taxon>Atyidae</taxon>
        <taxon>Halocaridina</taxon>
    </lineage>
</organism>